<keyword evidence="5 9" id="KW-0436">Ligase</keyword>
<dbReference type="InterPro" id="IPR006405">
    <property type="entry name" value="Nic_PRibTrfase_pncB"/>
</dbReference>
<dbReference type="Pfam" id="PF17767">
    <property type="entry name" value="NAPRTase_N"/>
    <property type="match status" value="1"/>
</dbReference>
<dbReference type="GO" id="GO:0047280">
    <property type="term" value="F:nicotinamide phosphoribosyltransferase activity"/>
    <property type="evidence" value="ECO:0007669"/>
    <property type="project" value="UniProtKB-ARBA"/>
</dbReference>
<dbReference type="CDD" id="cd01570">
    <property type="entry name" value="NAPRTase_A"/>
    <property type="match status" value="1"/>
</dbReference>
<dbReference type="STRING" id="108003.B1C78_02325"/>
<gene>
    <name evidence="12" type="ORF">B1C78_02325</name>
</gene>
<comment type="PTM">
    <text evidence="9">Transiently phosphorylated on a His residue during the reaction cycle. Phosphorylation strongly increases the affinity for substrates and increases the rate of nicotinate D-ribonucleotide production. Dephosphorylation regenerates the low-affinity form of the enzyme, leading to product release.</text>
</comment>
<dbReference type="PANTHER" id="PTHR11098">
    <property type="entry name" value="NICOTINATE PHOSPHORIBOSYLTRANSFERASE"/>
    <property type="match status" value="1"/>
</dbReference>
<dbReference type="SUPFAM" id="SSF51690">
    <property type="entry name" value="Nicotinate/Quinolinate PRTase C-terminal domain-like"/>
    <property type="match status" value="1"/>
</dbReference>
<evidence type="ECO:0000259" key="11">
    <source>
        <dbReference type="Pfam" id="PF17767"/>
    </source>
</evidence>
<dbReference type="InterPro" id="IPR007229">
    <property type="entry name" value="Nic_PRibTrfase-Fam"/>
</dbReference>
<evidence type="ECO:0000256" key="2">
    <source>
        <dbReference type="ARBA" id="ARBA00010897"/>
    </source>
</evidence>
<comment type="function">
    <text evidence="9">Catalyzes the first step in the biosynthesis of NAD from nicotinic acid, the ATP-dependent synthesis of beta-nicotinate D-ribonucleotide from nicotinate and 5-phospho-D-ribose 1-phosphate.</text>
</comment>
<evidence type="ECO:0000256" key="3">
    <source>
        <dbReference type="ARBA" id="ARBA00013236"/>
    </source>
</evidence>
<organism evidence="12 13">
    <name type="scientific">Thioalkalivibrio denitrificans</name>
    <dbReference type="NCBI Taxonomy" id="108003"/>
    <lineage>
        <taxon>Bacteria</taxon>
        <taxon>Pseudomonadati</taxon>
        <taxon>Pseudomonadota</taxon>
        <taxon>Gammaproteobacteria</taxon>
        <taxon>Chromatiales</taxon>
        <taxon>Ectothiorhodospiraceae</taxon>
        <taxon>Thioalkalivibrio</taxon>
    </lineage>
</organism>
<dbReference type="InterPro" id="IPR036068">
    <property type="entry name" value="Nicotinate_pribotase-like_C"/>
</dbReference>
<dbReference type="RefSeq" id="WP_077277525.1">
    <property type="nucleotide sequence ID" value="NZ_MVBK01000011.1"/>
</dbReference>
<accession>A0A1V3NSI2</accession>
<keyword evidence="6 9" id="KW-0662">Pyridine nucleotide biosynthesis</keyword>
<feature type="domain" description="Nicotinate phosphoribosyltransferase N-terminal" evidence="11">
    <location>
        <begin position="19"/>
        <end position="142"/>
    </location>
</feature>
<dbReference type="InterPro" id="IPR041525">
    <property type="entry name" value="N/Namide_PRibTrfase"/>
</dbReference>
<dbReference type="PIRSF" id="PIRSF000484">
    <property type="entry name" value="NAPRT"/>
    <property type="match status" value="1"/>
</dbReference>
<keyword evidence="12" id="KW-0328">Glycosyltransferase</keyword>
<evidence type="ECO:0000256" key="8">
    <source>
        <dbReference type="ARBA" id="ARBA00048668"/>
    </source>
</evidence>
<sequence>MSGNRPQMTLTPCDRHLALFTDLYELTMLQAFYEEGMEAQSVFSLFVRRLPPQRNFLLACGLDSLLGQLEALRFEPEDLDCLASLGPFSRRFIERLADLRFTGDVYAVPEGTPVFANEPILEVVAPLPEAQLIETLVMNQINLQTVLASKAVRLAMAANGRPVLDFGARRMHGLDAAIKGARAFHIAGVAGTSDVLAGRLYGLPVRGTMAHSYIQAHESEAAAFEAFARLYPETVLLVDTYDTLDGVREVIRLADRLGDDFRVRAVRLDSGDLGALSREARALLDAAGLGRVEIFASGGLDERAIDALLAGGAPIDGFGVGTSMGVSSDVPDLDIAYKLAEYDGKGRLKLSSGKPILPGRKQVFRTVRDGFLAGDVIGRFEEDLPGEPLLVKVMAHGRRLDSHERDLERLRDHAAACIATLPESLRGLEPAEPPYPVSVSDALAEHQRAVRDAIARRS</sequence>
<evidence type="ECO:0000313" key="13">
    <source>
        <dbReference type="Proteomes" id="UP000189462"/>
    </source>
</evidence>
<evidence type="ECO:0000256" key="9">
    <source>
        <dbReference type="RuleBase" id="RU365100"/>
    </source>
</evidence>
<evidence type="ECO:0000259" key="10">
    <source>
        <dbReference type="Pfam" id="PF04095"/>
    </source>
</evidence>
<name>A0A1V3NSI2_9GAMM</name>
<dbReference type="InterPro" id="IPR040727">
    <property type="entry name" value="NAPRTase_N"/>
</dbReference>
<dbReference type="NCBIfam" id="NF006696">
    <property type="entry name" value="PRK09243.1-3"/>
    <property type="match status" value="1"/>
</dbReference>
<feature type="domain" description="Nicotinate/nicotinamide phosphoribosyltransferase" evidence="10">
    <location>
        <begin position="164"/>
        <end position="362"/>
    </location>
</feature>
<dbReference type="Gene3D" id="3.20.20.70">
    <property type="entry name" value="Aldolase class I"/>
    <property type="match status" value="1"/>
</dbReference>
<dbReference type="InterPro" id="IPR013785">
    <property type="entry name" value="Aldolase_TIM"/>
</dbReference>
<dbReference type="AlphaFoldDB" id="A0A1V3NSI2"/>
<dbReference type="EC" id="6.3.4.21" evidence="3 9"/>
<dbReference type="NCBIfam" id="NF009131">
    <property type="entry name" value="PRK12484.1"/>
    <property type="match status" value="1"/>
</dbReference>
<evidence type="ECO:0000256" key="6">
    <source>
        <dbReference type="ARBA" id="ARBA00022642"/>
    </source>
</evidence>
<dbReference type="Proteomes" id="UP000189462">
    <property type="component" value="Unassembled WGS sequence"/>
</dbReference>
<comment type="catalytic activity">
    <reaction evidence="8 9">
        <text>5-phospho-alpha-D-ribose 1-diphosphate + nicotinate + ATP + H2O = nicotinate beta-D-ribonucleotide + ADP + phosphate + diphosphate</text>
        <dbReference type="Rhea" id="RHEA:36163"/>
        <dbReference type="ChEBI" id="CHEBI:15377"/>
        <dbReference type="ChEBI" id="CHEBI:30616"/>
        <dbReference type="ChEBI" id="CHEBI:32544"/>
        <dbReference type="ChEBI" id="CHEBI:33019"/>
        <dbReference type="ChEBI" id="CHEBI:43474"/>
        <dbReference type="ChEBI" id="CHEBI:57502"/>
        <dbReference type="ChEBI" id="CHEBI:58017"/>
        <dbReference type="ChEBI" id="CHEBI:456216"/>
        <dbReference type="EC" id="6.3.4.21"/>
    </reaction>
</comment>
<evidence type="ECO:0000256" key="4">
    <source>
        <dbReference type="ARBA" id="ARBA00022553"/>
    </source>
</evidence>
<comment type="caution">
    <text evidence="12">The sequence shown here is derived from an EMBL/GenBank/DDBJ whole genome shotgun (WGS) entry which is preliminary data.</text>
</comment>
<keyword evidence="4" id="KW-0597">Phosphoprotein</keyword>
<evidence type="ECO:0000256" key="5">
    <source>
        <dbReference type="ARBA" id="ARBA00022598"/>
    </source>
</evidence>
<dbReference type="NCBIfam" id="TIGR01513">
    <property type="entry name" value="NAPRTase_put"/>
    <property type="match status" value="1"/>
</dbReference>
<evidence type="ECO:0000313" key="12">
    <source>
        <dbReference type="EMBL" id="OOG28079.1"/>
    </source>
</evidence>
<comment type="similarity">
    <text evidence="2 9">Belongs to the NAPRTase family.</text>
</comment>
<dbReference type="EMBL" id="MVBK01000011">
    <property type="protein sequence ID" value="OOG28079.1"/>
    <property type="molecule type" value="Genomic_DNA"/>
</dbReference>
<keyword evidence="7 9" id="KW-0808">Transferase</keyword>
<dbReference type="PANTHER" id="PTHR11098:SF1">
    <property type="entry name" value="NICOTINATE PHOSPHORIBOSYLTRANSFERASE"/>
    <property type="match status" value="1"/>
</dbReference>
<reference evidence="12 13" key="1">
    <citation type="submission" date="2017-02" db="EMBL/GenBank/DDBJ databases">
        <title>Genomic diversity within the haloalkaliphilic genus Thioalkalivibrio.</title>
        <authorList>
            <person name="Ahn A.-C."/>
            <person name="Meier-Kolthoff J."/>
            <person name="Overmars L."/>
            <person name="Richter M."/>
            <person name="Woyke T."/>
            <person name="Sorokin D.Y."/>
            <person name="Muyzer G."/>
        </authorList>
    </citation>
    <scope>NUCLEOTIDE SEQUENCE [LARGE SCALE GENOMIC DNA]</scope>
    <source>
        <strain evidence="12 13">ALJD</strain>
    </source>
</reference>
<dbReference type="SUPFAM" id="SSF54675">
    <property type="entry name" value="Nicotinate/Quinolinate PRTase N-terminal domain-like"/>
    <property type="match status" value="1"/>
</dbReference>
<dbReference type="UniPathway" id="UPA00253">
    <property type="reaction ID" value="UER00457"/>
</dbReference>
<dbReference type="Gene3D" id="3.20.140.10">
    <property type="entry name" value="nicotinate phosphoribosyltransferase"/>
    <property type="match status" value="1"/>
</dbReference>
<protein>
    <recommendedName>
        <fullName evidence="3 9">Nicotinate phosphoribosyltransferase</fullName>
        <ecNumber evidence="3 9">6.3.4.21</ecNumber>
    </recommendedName>
</protein>
<proteinExistence type="inferred from homology"/>
<dbReference type="GO" id="GO:0004516">
    <property type="term" value="F:nicotinate phosphoribosyltransferase activity"/>
    <property type="evidence" value="ECO:0007669"/>
    <property type="project" value="UniProtKB-UniRule"/>
</dbReference>
<dbReference type="GO" id="GO:0034355">
    <property type="term" value="P:NAD+ biosynthetic process via the salvage pathway"/>
    <property type="evidence" value="ECO:0007669"/>
    <property type="project" value="TreeGrafter"/>
</dbReference>
<dbReference type="FunFam" id="3.20.20.70:FF:000076">
    <property type="entry name" value="Nicotinate phosphoribosyltransferase"/>
    <property type="match status" value="1"/>
</dbReference>
<evidence type="ECO:0000256" key="7">
    <source>
        <dbReference type="ARBA" id="ARBA00022679"/>
    </source>
</evidence>
<evidence type="ECO:0000256" key="1">
    <source>
        <dbReference type="ARBA" id="ARBA00004952"/>
    </source>
</evidence>
<dbReference type="GO" id="GO:0005829">
    <property type="term" value="C:cytosol"/>
    <property type="evidence" value="ECO:0007669"/>
    <property type="project" value="TreeGrafter"/>
</dbReference>
<comment type="pathway">
    <text evidence="1 9">Cofactor biosynthesis; NAD(+) biosynthesis; nicotinate D-ribonucleotide from nicotinate: step 1/1.</text>
</comment>
<dbReference type="Pfam" id="PF04095">
    <property type="entry name" value="NAPRTase"/>
    <property type="match status" value="1"/>
</dbReference>
<keyword evidence="13" id="KW-1185">Reference proteome</keyword>